<evidence type="ECO:0000313" key="2">
    <source>
        <dbReference type="EMBL" id="SHM03815.1"/>
    </source>
</evidence>
<evidence type="ECO:0000313" key="3">
    <source>
        <dbReference type="Proteomes" id="UP000322545"/>
    </source>
</evidence>
<name>A0A1M7FIM7_9RHOB</name>
<gene>
    <name evidence="2" type="ORF">SAMN05443432_104208</name>
</gene>
<evidence type="ECO:0008006" key="4">
    <source>
        <dbReference type="Google" id="ProtNLM"/>
    </source>
</evidence>
<evidence type="ECO:0000256" key="1">
    <source>
        <dbReference type="SAM" id="MobiDB-lite"/>
    </source>
</evidence>
<dbReference type="EMBL" id="FRCB01000004">
    <property type="protein sequence ID" value="SHM03815.1"/>
    <property type="molecule type" value="Genomic_DNA"/>
</dbReference>
<sequence length="110" mass="12458">MGPKIATCNYCGTRAALVLDQGRHELSCSACGAPLHDMKFMPQQDDTRKKIGRPTGAVPSGPRRKVQVDWDEERRLALGERARRKPVKRRKSLGRKVLSEIWDVVEDIFD</sequence>
<accession>A0A1M7FIM7</accession>
<reference evidence="2 3" key="1">
    <citation type="submission" date="2016-11" db="EMBL/GenBank/DDBJ databases">
        <authorList>
            <person name="Varghese N."/>
            <person name="Submissions S."/>
        </authorList>
    </citation>
    <scope>NUCLEOTIDE SEQUENCE [LARGE SCALE GENOMIC DNA]</scope>
    <source>
        <strain evidence="2 3">DSM 28249</strain>
    </source>
</reference>
<protein>
    <recommendedName>
        <fullName evidence="4">TFIIB zinc-binding</fullName>
    </recommendedName>
</protein>
<dbReference type="AlphaFoldDB" id="A0A1M7FIM7"/>
<dbReference type="Proteomes" id="UP000322545">
    <property type="component" value="Unassembled WGS sequence"/>
</dbReference>
<organism evidence="2 3">
    <name type="scientific">Roseovarius litoreus</name>
    <dbReference type="NCBI Taxonomy" id="1155722"/>
    <lineage>
        <taxon>Bacteria</taxon>
        <taxon>Pseudomonadati</taxon>
        <taxon>Pseudomonadota</taxon>
        <taxon>Alphaproteobacteria</taxon>
        <taxon>Rhodobacterales</taxon>
        <taxon>Roseobacteraceae</taxon>
        <taxon>Roseovarius</taxon>
    </lineage>
</organism>
<feature type="region of interest" description="Disordered" evidence="1">
    <location>
        <begin position="43"/>
        <end position="66"/>
    </location>
</feature>
<dbReference type="RefSeq" id="WP_149779392.1">
    <property type="nucleotide sequence ID" value="NZ_FRCB01000004.1"/>
</dbReference>
<keyword evidence="3" id="KW-1185">Reference proteome</keyword>
<proteinExistence type="predicted"/>